<dbReference type="Pfam" id="PF03061">
    <property type="entry name" value="4HBT"/>
    <property type="match status" value="1"/>
</dbReference>
<gene>
    <name evidence="5" type="ORF">HUG10_17090</name>
</gene>
<dbReference type="InterPro" id="IPR039298">
    <property type="entry name" value="ACOT13"/>
</dbReference>
<dbReference type="InterPro" id="IPR029069">
    <property type="entry name" value="HotDog_dom_sf"/>
</dbReference>
<feature type="compositionally biased region" description="Gly residues" evidence="3">
    <location>
        <begin position="116"/>
        <end position="127"/>
    </location>
</feature>
<comment type="similarity">
    <text evidence="1">Belongs to the thioesterase PaaI family.</text>
</comment>
<proteinExistence type="inferred from homology"/>
<evidence type="ECO:0000259" key="4">
    <source>
        <dbReference type="Pfam" id="PF03061"/>
    </source>
</evidence>
<feature type="domain" description="Thioesterase" evidence="4">
    <location>
        <begin position="37"/>
        <end position="106"/>
    </location>
</feature>
<evidence type="ECO:0000313" key="5">
    <source>
        <dbReference type="EMBL" id="QLG29558.1"/>
    </source>
</evidence>
<dbReference type="NCBIfam" id="TIGR00369">
    <property type="entry name" value="unchar_dom_1"/>
    <property type="match status" value="1"/>
</dbReference>
<dbReference type="Gene3D" id="3.10.129.10">
    <property type="entry name" value="Hotdog Thioesterase"/>
    <property type="match status" value="1"/>
</dbReference>
<feature type="region of interest" description="Disordered" evidence="3">
    <location>
        <begin position="109"/>
        <end position="135"/>
    </location>
</feature>
<keyword evidence="2" id="KW-0378">Hydrolase</keyword>
<reference evidence="5 6" key="1">
    <citation type="submission" date="2020-07" db="EMBL/GenBank/DDBJ databases">
        <title>Gai3-2, isolated from salt lake.</title>
        <authorList>
            <person name="Cui H."/>
            <person name="Shi X."/>
        </authorList>
    </citation>
    <scope>NUCLEOTIDE SEQUENCE [LARGE SCALE GENOMIC DNA]</scope>
    <source>
        <strain evidence="5 6">Gai3-2</strain>
    </source>
</reference>
<protein>
    <submittedName>
        <fullName evidence="5">PaaI family thioesterase</fullName>
    </submittedName>
</protein>
<dbReference type="KEGG" id="halg:HUG10_17090"/>
<sequence length="135" mass="13853">MPFADLLDIDVVEAADGHAVAELPLREEHSSVPGREIAHGGVTYALADTVGGAAVISLHHKPTPTVDMRIDYLAPATTDLRAEAEVVRDGRSVATADVRVEGADGTHVADARGTFKTGGGEDGGAWGGDSPEDGV</sequence>
<evidence type="ECO:0000256" key="2">
    <source>
        <dbReference type="ARBA" id="ARBA00022801"/>
    </source>
</evidence>
<evidence type="ECO:0000313" key="6">
    <source>
        <dbReference type="Proteomes" id="UP000509750"/>
    </source>
</evidence>
<keyword evidence="6" id="KW-1185">Reference proteome</keyword>
<dbReference type="AlphaFoldDB" id="A0A7D5KY87"/>
<dbReference type="CDD" id="cd03443">
    <property type="entry name" value="PaaI_thioesterase"/>
    <property type="match status" value="1"/>
</dbReference>
<dbReference type="InterPro" id="IPR003736">
    <property type="entry name" value="PAAI_dom"/>
</dbReference>
<evidence type="ECO:0000256" key="1">
    <source>
        <dbReference type="ARBA" id="ARBA00008324"/>
    </source>
</evidence>
<dbReference type="InterPro" id="IPR006683">
    <property type="entry name" value="Thioestr_dom"/>
</dbReference>
<dbReference type="PANTHER" id="PTHR21660:SF1">
    <property type="entry name" value="ACYL-COENZYME A THIOESTERASE 13"/>
    <property type="match status" value="1"/>
</dbReference>
<organism evidence="5 6">
    <name type="scientific">Halorarum halophilum</name>
    <dbReference type="NCBI Taxonomy" id="2743090"/>
    <lineage>
        <taxon>Archaea</taxon>
        <taxon>Methanobacteriati</taxon>
        <taxon>Methanobacteriota</taxon>
        <taxon>Stenosarchaea group</taxon>
        <taxon>Halobacteria</taxon>
        <taxon>Halobacteriales</taxon>
        <taxon>Haloferacaceae</taxon>
        <taxon>Halorarum</taxon>
    </lineage>
</organism>
<dbReference type="GO" id="GO:0047617">
    <property type="term" value="F:fatty acyl-CoA hydrolase activity"/>
    <property type="evidence" value="ECO:0007669"/>
    <property type="project" value="InterPro"/>
</dbReference>
<accession>A0A7D5KY87</accession>
<dbReference type="Proteomes" id="UP000509750">
    <property type="component" value="Chromosome"/>
</dbReference>
<dbReference type="EMBL" id="CP058529">
    <property type="protein sequence ID" value="QLG29558.1"/>
    <property type="molecule type" value="Genomic_DNA"/>
</dbReference>
<name>A0A7D5KY87_9EURY</name>
<dbReference type="OrthoDB" id="202256at2157"/>
<evidence type="ECO:0000256" key="3">
    <source>
        <dbReference type="SAM" id="MobiDB-lite"/>
    </source>
</evidence>
<dbReference type="PANTHER" id="PTHR21660">
    <property type="entry name" value="THIOESTERASE SUPERFAMILY MEMBER-RELATED"/>
    <property type="match status" value="1"/>
</dbReference>
<dbReference type="SUPFAM" id="SSF54637">
    <property type="entry name" value="Thioesterase/thiol ester dehydrase-isomerase"/>
    <property type="match status" value="1"/>
</dbReference>